<keyword evidence="1" id="KW-0812">Transmembrane</keyword>
<evidence type="ECO:0000256" key="1">
    <source>
        <dbReference type="SAM" id="Phobius"/>
    </source>
</evidence>
<proteinExistence type="predicted"/>
<organism evidence="2 3">
    <name type="scientific">Paraburkholderia caledonica</name>
    <dbReference type="NCBI Taxonomy" id="134536"/>
    <lineage>
        <taxon>Bacteria</taxon>
        <taxon>Pseudomonadati</taxon>
        <taxon>Pseudomonadota</taxon>
        <taxon>Betaproteobacteria</taxon>
        <taxon>Burkholderiales</taxon>
        <taxon>Burkholderiaceae</taxon>
        <taxon>Paraburkholderia</taxon>
    </lineage>
</organism>
<dbReference type="RefSeq" id="WP_392396293.1">
    <property type="nucleotide sequence ID" value="NZ_JAURTK010000029.1"/>
</dbReference>
<dbReference type="EMBL" id="JAURTK010000029">
    <property type="protein sequence ID" value="MDP9651745.1"/>
    <property type="molecule type" value="Genomic_DNA"/>
</dbReference>
<sequence length="104" mass="11302">MKIQVIEGGNFTSWLRLSLIVIGITFAVIAAQCNLPIVLARVLLLSGFAIALVGGMTSRAKLLHICSSYPRPAEASRALLQRQVLRSPKIAPLASVLEQQTWFS</sequence>
<protein>
    <recommendedName>
        <fullName evidence="4">DUF202 domain-containing protein</fullName>
    </recommendedName>
</protein>
<dbReference type="Proteomes" id="UP001229486">
    <property type="component" value="Unassembled WGS sequence"/>
</dbReference>
<evidence type="ECO:0008006" key="4">
    <source>
        <dbReference type="Google" id="ProtNLM"/>
    </source>
</evidence>
<evidence type="ECO:0000313" key="3">
    <source>
        <dbReference type="Proteomes" id="UP001229486"/>
    </source>
</evidence>
<reference evidence="2" key="1">
    <citation type="submission" date="2023-07" db="EMBL/GenBank/DDBJ databases">
        <title>Sorghum-associated microbial communities from plants grown in Nebraska, USA.</title>
        <authorList>
            <person name="Schachtman D."/>
        </authorList>
    </citation>
    <scope>NUCLEOTIDE SEQUENCE</scope>
    <source>
        <strain evidence="2">DS1061</strain>
    </source>
</reference>
<keyword evidence="1" id="KW-0472">Membrane</keyword>
<comment type="caution">
    <text evidence="2">The sequence shown here is derived from an EMBL/GenBank/DDBJ whole genome shotgun (WGS) entry which is preliminary data.</text>
</comment>
<evidence type="ECO:0000313" key="2">
    <source>
        <dbReference type="EMBL" id="MDP9651745.1"/>
    </source>
</evidence>
<accession>A0AB73INZ5</accession>
<feature type="transmembrane region" description="Helical" evidence="1">
    <location>
        <begin position="12"/>
        <end position="31"/>
    </location>
</feature>
<keyword evidence="1" id="KW-1133">Transmembrane helix</keyword>
<gene>
    <name evidence="2" type="ORF">J2793_007220</name>
</gene>
<feature type="transmembrane region" description="Helical" evidence="1">
    <location>
        <begin position="37"/>
        <end position="55"/>
    </location>
</feature>
<dbReference type="AlphaFoldDB" id="A0AB73INZ5"/>
<name>A0AB73INZ5_9BURK</name>